<comment type="cofactor">
    <cofactor evidence="6">
        <name>Zn(2+)</name>
        <dbReference type="ChEBI" id="CHEBI:29105"/>
    </cofactor>
    <text evidence="6">Binds 1 zinc ion.</text>
</comment>
<evidence type="ECO:0000256" key="3">
    <source>
        <dbReference type="ARBA" id="ARBA00022801"/>
    </source>
</evidence>
<evidence type="ECO:0000259" key="7">
    <source>
        <dbReference type="Pfam" id="PF01432"/>
    </source>
</evidence>
<evidence type="ECO:0000256" key="1">
    <source>
        <dbReference type="ARBA" id="ARBA00022670"/>
    </source>
</evidence>
<comment type="function">
    <text evidence="6">Has oligopeptidase activity and degrades a variety of small bioactive peptides.</text>
</comment>
<evidence type="ECO:0000256" key="6">
    <source>
        <dbReference type="RuleBase" id="RU368091"/>
    </source>
</evidence>
<organism evidence="9 10">
    <name type="scientific">Novibacillus thermophilus</name>
    <dbReference type="NCBI Taxonomy" id="1471761"/>
    <lineage>
        <taxon>Bacteria</taxon>
        <taxon>Bacillati</taxon>
        <taxon>Bacillota</taxon>
        <taxon>Bacilli</taxon>
        <taxon>Bacillales</taxon>
        <taxon>Thermoactinomycetaceae</taxon>
        <taxon>Novibacillus</taxon>
    </lineage>
</organism>
<keyword evidence="2 6" id="KW-0479">Metal-binding</keyword>
<dbReference type="Proteomes" id="UP000188603">
    <property type="component" value="Chromosome"/>
</dbReference>
<evidence type="ECO:0000259" key="8">
    <source>
        <dbReference type="Pfam" id="PF08439"/>
    </source>
</evidence>
<feature type="domain" description="Peptidase M3A/M3B catalytic" evidence="7">
    <location>
        <begin position="209"/>
        <end position="588"/>
    </location>
</feature>
<dbReference type="SUPFAM" id="SSF55486">
    <property type="entry name" value="Metalloproteases ('zincins'), catalytic domain"/>
    <property type="match status" value="1"/>
</dbReference>
<proteinExistence type="inferred from homology"/>
<keyword evidence="5 6" id="KW-0482">Metalloprotease</keyword>
<name>A0A1U9K411_9BACL</name>
<evidence type="ECO:0000313" key="10">
    <source>
        <dbReference type="Proteomes" id="UP000188603"/>
    </source>
</evidence>
<dbReference type="PANTHER" id="PTHR11804">
    <property type="entry name" value="PROTEASE M3 THIMET OLIGOPEPTIDASE-RELATED"/>
    <property type="match status" value="1"/>
</dbReference>
<evidence type="ECO:0000256" key="2">
    <source>
        <dbReference type="ARBA" id="ARBA00022723"/>
    </source>
</evidence>
<dbReference type="Pfam" id="PF08439">
    <property type="entry name" value="Peptidase_M3_N"/>
    <property type="match status" value="1"/>
</dbReference>
<dbReference type="NCBIfam" id="TIGR00181">
    <property type="entry name" value="pepF"/>
    <property type="match status" value="1"/>
</dbReference>
<dbReference type="GO" id="GO:0006518">
    <property type="term" value="P:peptide metabolic process"/>
    <property type="evidence" value="ECO:0007669"/>
    <property type="project" value="TreeGrafter"/>
</dbReference>
<dbReference type="InterPro" id="IPR045090">
    <property type="entry name" value="Pept_M3A_M3B"/>
</dbReference>
<evidence type="ECO:0000313" key="9">
    <source>
        <dbReference type="EMBL" id="AQS54766.1"/>
    </source>
</evidence>
<gene>
    <name evidence="9" type="ORF">B0W44_02265</name>
</gene>
<dbReference type="EC" id="3.4.24.-" evidence="6"/>
<dbReference type="Gene3D" id="1.10.1370.20">
    <property type="entry name" value="Oligoendopeptidase f, C-terminal domain"/>
    <property type="match status" value="1"/>
</dbReference>
<keyword evidence="4 6" id="KW-0862">Zinc</keyword>
<dbReference type="GO" id="GO:0004222">
    <property type="term" value="F:metalloendopeptidase activity"/>
    <property type="evidence" value="ECO:0007669"/>
    <property type="project" value="UniProtKB-UniRule"/>
</dbReference>
<keyword evidence="10" id="KW-1185">Reference proteome</keyword>
<protein>
    <recommendedName>
        <fullName evidence="6">Oligopeptidase F</fullName>
        <ecNumber evidence="6">3.4.24.-</ecNumber>
    </recommendedName>
</protein>
<feature type="domain" description="Oligopeptidase F N-terminal" evidence="8">
    <location>
        <begin position="118"/>
        <end position="187"/>
    </location>
</feature>
<accession>A0A1U9K411</accession>
<dbReference type="SMR" id="A0A1U9K411"/>
<dbReference type="AlphaFoldDB" id="A0A1U9K411"/>
<dbReference type="OrthoDB" id="9766487at2"/>
<dbReference type="EMBL" id="CP019699">
    <property type="protein sequence ID" value="AQS54766.1"/>
    <property type="molecule type" value="Genomic_DNA"/>
</dbReference>
<dbReference type="InterPro" id="IPR013647">
    <property type="entry name" value="OligopepF_N_dom"/>
</dbReference>
<dbReference type="InterPro" id="IPR042088">
    <property type="entry name" value="OligoPept_F_C"/>
</dbReference>
<dbReference type="Gene3D" id="1.10.287.830">
    <property type="entry name" value="putative peptidase helix hairpin domain like"/>
    <property type="match status" value="1"/>
</dbReference>
<comment type="similarity">
    <text evidence="6">Belongs to the peptidase M3B family.</text>
</comment>
<evidence type="ECO:0000256" key="5">
    <source>
        <dbReference type="ARBA" id="ARBA00023049"/>
    </source>
</evidence>
<keyword evidence="3 6" id="KW-0378">Hydrolase</keyword>
<dbReference type="CDD" id="cd09608">
    <property type="entry name" value="M3B_PepF"/>
    <property type="match status" value="1"/>
</dbReference>
<dbReference type="KEGG" id="ntr:B0W44_02265"/>
<dbReference type="PANTHER" id="PTHR11804:SF84">
    <property type="entry name" value="SACCHAROLYSIN"/>
    <property type="match status" value="1"/>
</dbReference>
<reference evidence="9 10" key="1">
    <citation type="journal article" date="2015" name="Int. J. Syst. Evol. Microbiol.">
        <title>Novibacillus thermophilus gen. nov., sp. nov., a Gram-staining-negative and moderately thermophilic member of the family Thermoactinomycetaceae.</title>
        <authorList>
            <person name="Yang G."/>
            <person name="Chen J."/>
            <person name="Zhou S."/>
        </authorList>
    </citation>
    <scope>NUCLEOTIDE SEQUENCE [LARGE SCALE GENOMIC DNA]</scope>
    <source>
        <strain evidence="9 10">SG-1</strain>
    </source>
</reference>
<sequence length="601" mass="69674">MGESDQGLLERHEVPEEYRWRLEDIYASEAAWQQDYDEVKSQLPDLEAFQGKLGSSAETLLAALKLRDEISQKTGLLYAYAKMRKDENTANAKYQALDDKARGLLIDVRGVTSYIVPELLAIPGERVEQFIKEKEELGLYRHYLEDVLRQKDHVLSLEEERLLARLGEVAQAPSYIFGMINDADIQFPKIRDEQGREVQLTKGRYRQFIESPDRRVRREAFEAMHQTYKRQENTLAATLQASVKKDVFYARARKYESARQAALDADNIPLSVYDNLLKSVNDHVHLLHRYVALRQKLLGLDEIHMYDLYTPMVPDMNVKVTYEEAKETIKKALQPLGEDYLANLEKGLTSGWIDVMENKGKRSGAYSFGPYGTHPFVLLNHHDTLDHMFTLAHEMGHALHSYYSNQHQPYIYADYTIFVAEVASTLNEALLIRYLLDRSKTKEGKKYLLNHYMEQFRTTLYRQTMFAEFEMLTHQMVEDGEALTPERLSALYHDLNVKYYGDDIVVDRDVDIEWGRIPHFYYNFYVYKYATGFSAATALSQQILQEGKPAVERYLDFLKSGSSDYSINLLKRAGVDMTSPEPVNKALKVFEELLDEMERLT</sequence>
<dbReference type="RefSeq" id="WP_077718584.1">
    <property type="nucleotide sequence ID" value="NZ_CP019699.1"/>
</dbReference>
<dbReference type="Pfam" id="PF01432">
    <property type="entry name" value="Peptidase_M3"/>
    <property type="match status" value="1"/>
</dbReference>
<dbReference type="GO" id="GO:0006508">
    <property type="term" value="P:proteolysis"/>
    <property type="evidence" value="ECO:0007669"/>
    <property type="project" value="UniProtKB-KW"/>
</dbReference>
<dbReference type="InterPro" id="IPR004438">
    <property type="entry name" value="Peptidase_M3B"/>
</dbReference>
<dbReference type="Gene3D" id="1.20.140.70">
    <property type="entry name" value="Oligopeptidase f, N-terminal domain"/>
    <property type="match status" value="1"/>
</dbReference>
<evidence type="ECO:0000256" key="4">
    <source>
        <dbReference type="ARBA" id="ARBA00022833"/>
    </source>
</evidence>
<dbReference type="InterPro" id="IPR001567">
    <property type="entry name" value="Pept_M3A_M3B_dom"/>
</dbReference>
<keyword evidence="1 6" id="KW-0645">Protease</keyword>
<dbReference type="STRING" id="1471761.B0W44_02265"/>
<dbReference type="GO" id="GO:0046872">
    <property type="term" value="F:metal ion binding"/>
    <property type="evidence" value="ECO:0007669"/>
    <property type="project" value="UniProtKB-UniRule"/>
</dbReference>